<feature type="region of interest" description="Disordered" evidence="1">
    <location>
        <begin position="126"/>
        <end position="159"/>
    </location>
</feature>
<dbReference type="PANTHER" id="PTHR46424:SF1">
    <property type="entry name" value="UBX DOMAIN-CONTAINING PROTEIN 4"/>
    <property type="match status" value="1"/>
</dbReference>
<dbReference type="PROSITE" id="PS50033">
    <property type="entry name" value="UBX"/>
    <property type="match status" value="1"/>
</dbReference>
<dbReference type="GO" id="GO:0036503">
    <property type="term" value="P:ERAD pathway"/>
    <property type="evidence" value="ECO:0007669"/>
    <property type="project" value="TreeGrafter"/>
</dbReference>
<feature type="compositionally biased region" description="Basic and acidic residues" evidence="1">
    <location>
        <begin position="257"/>
        <end position="273"/>
    </location>
</feature>
<reference evidence="3" key="1">
    <citation type="submission" date="2021-11" db="EMBL/GenBank/DDBJ databases">
        <authorList>
            <person name="Herlambang A."/>
            <person name="Guo Y."/>
            <person name="Takashima Y."/>
            <person name="Nishizawa T."/>
        </authorList>
    </citation>
    <scope>NUCLEOTIDE SEQUENCE</scope>
    <source>
        <strain evidence="3">E1425</strain>
    </source>
</reference>
<keyword evidence="4" id="KW-1185">Reference proteome</keyword>
<feature type="compositionally biased region" description="Low complexity" evidence="1">
    <location>
        <begin position="484"/>
        <end position="507"/>
    </location>
</feature>
<feature type="domain" description="UBX" evidence="2">
    <location>
        <begin position="356"/>
        <end position="432"/>
    </location>
</feature>
<feature type="region of interest" description="Disordered" evidence="1">
    <location>
        <begin position="484"/>
        <end position="527"/>
    </location>
</feature>
<comment type="caution">
    <text evidence="3">The sequence shown here is derived from an EMBL/GenBank/DDBJ whole genome shotgun (WGS) entry which is preliminary data.</text>
</comment>
<dbReference type="Pfam" id="PF23187">
    <property type="entry name" value="UBX7_N"/>
    <property type="match status" value="1"/>
</dbReference>
<evidence type="ECO:0000259" key="2">
    <source>
        <dbReference type="PROSITE" id="PS50033"/>
    </source>
</evidence>
<dbReference type="AlphaFoldDB" id="A0A9P3HJF2"/>
<organism evidence="3 4">
    <name type="scientific">Entomortierella parvispora</name>
    <dbReference type="NCBI Taxonomy" id="205924"/>
    <lineage>
        <taxon>Eukaryota</taxon>
        <taxon>Fungi</taxon>
        <taxon>Fungi incertae sedis</taxon>
        <taxon>Mucoromycota</taxon>
        <taxon>Mortierellomycotina</taxon>
        <taxon>Mortierellomycetes</taxon>
        <taxon>Mortierellales</taxon>
        <taxon>Mortierellaceae</taxon>
        <taxon>Entomortierella</taxon>
    </lineage>
</organism>
<dbReference type="SUPFAM" id="SSF54236">
    <property type="entry name" value="Ubiquitin-like"/>
    <property type="match status" value="1"/>
</dbReference>
<feature type="compositionally biased region" description="Polar residues" evidence="1">
    <location>
        <begin position="517"/>
        <end position="527"/>
    </location>
</feature>
<evidence type="ECO:0000313" key="4">
    <source>
        <dbReference type="Proteomes" id="UP000827284"/>
    </source>
</evidence>
<dbReference type="Proteomes" id="UP000827284">
    <property type="component" value="Unassembled WGS sequence"/>
</dbReference>
<dbReference type="InterPro" id="IPR029071">
    <property type="entry name" value="Ubiquitin-like_domsf"/>
</dbReference>
<dbReference type="Pfam" id="PF00789">
    <property type="entry name" value="UBX"/>
    <property type="match status" value="1"/>
</dbReference>
<reference evidence="3" key="2">
    <citation type="journal article" date="2022" name="Microbiol. Resour. Announc.">
        <title>Whole-Genome Sequence of Entomortierella parvispora E1425, a Mucoromycotan Fungus Associated with Burkholderiaceae-Related Endosymbiotic Bacteria.</title>
        <authorList>
            <person name="Herlambang A."/>
            <person name="Guo Y."/>
            <person name="Takashima Y."/>
            <person name="Narisawa K."/>
            <person name="Ohta H."/>
            <person name="Nishizawa T."/>
        </authorList>
    </citation>
    <scope>NUCLEOTIDE SEQUENCE</scope>
    <source>
        <strain evidence="3">E1425</strain>
    </source>
</reference>
<sequence length="527" mass="56147">MSAEDTPNATPWFTGSVASAVETANARGIVLLVCLVQDGEDKVESRQFEGRFTEDTFQAEFSNLDLVPLRLVQESPDGLMFGQIFPILTVPALYLIRNGLLADFMNGSVDNDQLLERIKKAVQGHFQIPPPPGTVLPNAAGSSAAGATGPGTTAHSSAESAVPAITTAVNPVMNSSSTLSVATPLPATSTTATASASSTEAGPSILAQANAAPRAEQAQVLKDLMKERKLKREQEEREAAKQREINRRTSSKTLTEAQKELADKQTKKLKDQIEKEKREAAEYKRKVKQDLEEDKARRRAEREKAQAALAASSAAYSSPSQASSSSFGEAEVILPAEVRALNSGLREARNDAAPALAFDSSRLNIRLFDGSSIRNTFKATDTLEAVREWINQNQEGEDNAYNIVQLIPSRTFTDESKMLRDLELCPSATLVLKRTQTASSAYGSDGGAVPTILGYGWSALGFAGKIASSALSTVAAYNPLSTATQSASSSSTVGSSSASGSSQTARTAESKKRDTEVNYNGNSTNLE</sequence>
<dbReference type="OrthoDB" id="2445133at2759"/>
<proteinExistence type="predicted"/>
<dbReference type="SMART" id="SM00166">
    <property type="entry name" value="UBX"/>
    <property type="match status" value="1"/>
</dbReference>
<feature type="region of interest" description="Disordered" evidence="1">
    <location>
        <begin position="231"/>
        <end position="273"/>
    </location>
</feature>
<evidence type="ECO:0000313" key="3">
    <source>
        <dbReference type="EMBL" id="GJJ77387.1"/>
    </source>
</evidence>
<dbReference type="PANTHER" id="PTHR46424">
    <property type="entry name" value="UBX DOMAIN-CONTAINING PROTEIN 4"/>
    <property type="match status" value="1"/>
</dbReference>
<dbReference type="GO" id="GO:0005783">
    <property type="term" value="C:endoplasmic reticulum"/>
    <property type="evidence" value="ECO:0007669"/>
    <property type="project" value="TreeGrafter"/>
</dbReference>
<dbReference type="CDD" id="cd01767">
    <property type="entry name" value="UBX"/>
    <property type="match status" value="1"/>
</dbReference>
<name>A0A9P3HJF2_9FUNG</name>
<protein>
    <submittedName>
        <fullName evidence="3">UBX domain-containing protein 1/4</fullName>
    </submittedName>
</protein>
<dbReference type="EMBL" id="BQFW01000013">
    <property type="protein sequence ID" value="GJJ77387.1"/>
    <property type="molecule type" value="Genomic_DNA"/>
</dbReference>
<dbReference type="Gene3D" id="3.10.20.90">
    <property type="entry name" value="Phosphatidylinositol 3-kinase Catalytic Subunit, Chain A, domain 1"/>
    <property type="match status" value="1"/>
</dbReference>
<accession>A0A9P3HJF2</accession>
<feature type="compositionally biased region" description="Basic and acidic residues" evidence="1">
    <location>
        <begin position="231"/>
        <end position="247"/>
    </location>
</feature>
<evidence type="ECO:0000256" key="1">
    <source>
        <dbReference type="SAM" id="MobiDB-lite"/>
    </source>
</evidence>
<dbReference type="InterPro" id="IPR001012">
    <property type="entry name" value="UBX_dom"/>
</dbReference>
<gene>
    <name evidence="3" type="ORF">EMPS_09746</name>
</gene>
<feature type="compositionally biased region" description="Low complexity" evidence="1">
    <location>
        <begin position="139"/>
        <end position="158"/>
    </location>
</feature>